<keyword evidence="3" id="KW-1185">Reference proteome</keyword>
<evidence type="ECO:0000313" key="3">
    <source>
        <dbReference type="Proteomes" id="UP000199169"/>
    </source>
</evidence>
<dbReference type="Gene3D" id="1.20.5.340">
    <property type="match status" value="1"/>
</dbReference>
<dbReference type="EMBL" id="FLQX01000096">
    <property type="protein sequence ID" value="SBT05411.1"/>
    <property type="molecule type" value="Genomic_DNA"/>
</dbReference>
<dbReference type="STRING" id="1860102.ACCAA_210006"/>
<reference evidence="2 3" key="1">
    <citation type="submission" date="2016-06" db="EMBL/GenBank/DDBJ databases">
        <authorList>
            <person name="Kjaerup R.B."/>
            <person name="Dalgaard T.S."/>
            <person name="Juul-Madsen H.R."/>
        </authorList>
    </citation>
    <scope>NUCLEOTIDE SEQUENCE [LARGE SCALE GENOMIC DNA]</scope>
    <source>
        <strain evidence="2">3</strain>
    </source>
</reference>
<protein>
    <recommendedName>
        <fullName evidence="4">TIGR02449 family protein</fullName>
    </recommendedName>
</protein>
<proteinExistence type="predicted"/>
<dbReference type="RefSeq" id="WP_186406550.1">
    <property type="nucleotide sequence ID" value="NZ_FLQX01000096.1"/>
</dbReference>
<accession>A0A1A8XL63</accession>
<organism evidence="2 3">
    <name type="scientific">Candidatus Accumulibacter aalborgensis</name>
    <dbReference type="NCBI Taxonomy" id="1860102"/>
    <lineage>
        <taxon>Bacteria</taxon>
        <taxon>Pseudomonadati</taxon>
        <taxon>Pseudomonadota</taxon>
        <taxon>Betaproteobacteria</taxon>
        <taxon>Candidatus Accumulibacter</taxon>
    </lineage>
</organism>
<name>A0A1A8XL63_9PROT</name>
<evidence type="ECO:0000313" key="2">
    <source>
        <dbReference type="EMBL" id="SBT05411.1"/>
    </source>
</evidence>
<dbReference type="Proteomes" id="UP000199169">
    <property type="component" value="Unassembled WGS sequence"/>
</dbReference>
<feature type="coiled-coil region" evidence="1">
    <location>
        <begin position="19"/>
        <end position="46"/>
    </location>
</feature>
<evidence type="ECO:0008006" key="4">
    <source>
        <dbReference type="Google" id="ProtNLM"/>
    </source>
</evidence>
<dbReference type="AlphaFoldDB" id="A0A1A8XL63"/>
<gene>
    <name evidence="2" type="ORF">ACCAA_210006</name>
</gene>
<sequence length="66" mass="7186">MLNELNALEGRIAQVVSLCRTLRAENDGLREQLAAADTDKERLAERMGAACARLEHLAQQLPAAKA</sequence>
<evidence type="ECO:0000256" key="1">
    <source>
        <dbReference type="SAM" id="Coils"/>
    </source>
</evidence>
<keyword evidence="1" id="KW-0175">Coiled coil</keyword>